<dbReference type="InterPro" id="IPR023574">
    <property type="entry name" value="Ribosomal_uL4_dom_sf"/>
</dbReference>
<dbReference type="GO" id="GO:0003735">
    <property type="term" value="F:structural constituent of ribosome"/>
    <property type="evidence" value="ECO:0007669"/>
    <property type="project" value="InterPro"/>
</dbReference>
<evidence type="ECO:0000256" key="2">
    <source>
        <dbReference type="ARBA" id="ARBA00022980"/>
    </source>
</evidence>
<evidence type="ECO:0000256" key="4">
    <source>
        <dbReference type="ARBA" id="ARBA00035244"/>
    </source>
</evidence>
<dbReference type="GO" id="GO:0005840">
    <property type="term" value="C:ribosome"/>
    <property type="evidence" value="ECO:0007669"/>
    <property type="project" value="UniProtKB-KW"/>
</dbReference>
<feature type="domain" description="Large ribosomal subunit protein uL4 C-terminal" evidence="7">
    <location>
        <begin position="274"/>
        <end position="334"/>
    </location>
</feature>
<proteinExistence type="inferred from homology"/>
<evidence type="ECO:0000313" key="8">
    <source>
        <dbReference type="EMBL" id="GCA61992.1"/>
    </source>
</evidence>
<dbReference type="SUPFAM" id="SSF52166">
    <property type="entry name" value="Ribosomal protein L4"/>
    <property type="match status" value="1"/>
</dbReference>
<organism evidence="8 9">
    <name type="scientific">Kipferlia bialata</name>
    <dbReference type="NCBI Taxonomy" id="797122"/>
    <lineage>
        <taxon>Eukaryota</taxon>
        <taxon>Metamonada</taxon>
        <taxon>Carpediemonas-like organisms</taxon>
        <taxon>Kipferlia</taxon>
    </lineage>
</organism>
<evidence type="ECO:0000256" key="6">
    <source>
        <dbReference type="SAM" id="MobiDB-lite"/>
    </source>
</evidence>
<keyword evidence="9" id="KW-1185">Reference proteome</keyword>
<dbReference type="Proteomes" id="UP000265618">
    <property type="component" value="Unassembled WGS sequence"/>
</dbReference>
<dbReference type="GO" id="GO:1990904">
    <property type="term" value="C:ribonucleoprotein complex"/>
    <property type="evidence" value="ECO:0007669"/>
    <property type="project" value="UniProtKB-KW"/>
</dbReference>
<evidence type="ECO:0000256" key="1">
    <source>
        <dbReference type="ARBA" id="ARBA00010528"/>
    </source>
</evidence>
<evidence type="ECO:0000256" key="5">
    <source>
        <dbReference type="ARBA" id="ARBA00035353"/>
    </source>
</evidence>
<accession>A0A391NZP7</accession>
<protein>
    <recommendedName>
        <fullName evidence="4">Large ribosomal subunit protein uL4</fullName>
    </recommendedName>
    <alternativeName>
        <fullName evidence="5">60S ribosomal protein L4</fullName>
    </alternativeName>
</protein>
<dbReference type="FunFam" id="3.40.1370.10:FF:000011">
    <property type="entry name" value="50S ribosomal protein L4"/>
    <property type="match status" value="1"/>
</dbReference>
<sequence length="337" mass="36569">MSATATVSVFGLTGEMVETIPRAAVFNAPIRPDIVQFVHTNIAKNHRQAYAVSKDAGTQACATSWGPGRAVARIPRVAGSGTSRAGQGAYGNMTRGGHMYNPTRTHRRWHRKVNVNVKRFAVVSALAASAVSALVTARGHKIGNLPHLPIVVDTPVESIKKTKEAASVISALGLDAEIKKVVDSRTIRAGLGKMRNRRYKQRKGPLVVYAADNGISKAFRNIAGVDVADVTRMNLLDLAPGGHMGRLIIWTRPAFEALDSVFGTFTQASEQKLGYTLPSSNMKTTDLLRIVGSESVQAVLRKPQVQARRTLRKVNPLKNRNALLRLNAHAKVTRTIY</sequence>
<dbReference type="Gene3D" id="3.40.1370.10">
    <property type="match status" value="1"/>
</dbReference>
<name>A0A391NZP7_9EUKA</name>
<evidence type="ECO:0000313" key="9">
    <source>
        <dbReference type="Proteomes" id="UP000265618"/>
    </source>
</evidence>
<evidence type="ECO:0000259" key="7">
    <source>
        <dbReference type="Pfam" id="PF14374"/>
    </source>
</evidence>
<comment type="similarity">
    <text evidence="1">Belongs to the universal ribosomal protein uL4 family.</text>
</comment>
<dbReference type="InterPro" id="IPR025755">
    <property type="entry name" value="Ribos_uL4_C_dom"/>
</dbReference>
<dbReference type="AlphaFoldDB" id="A0A391NZP7"/>
<dbReference type="InterPro" id="IPR013000">
    <property type="entry name" value="Ribosomal_uL4_euk/arc_CS"/>
</dbReference>
<dbReference type="EMBL" id="BDIP01000047">
    <property type="protein sequence ID" value="GCA61992.1"/>
    <property type="molecule type" value="Genomic_DNA"/>
</dbReference>
<dbReference type="Pfam" id="PF00573">
    <property type="entry name" value="Ribosomal_L4"/>
    <property type="match status" value="1"/>
</dbReference>
<keyword evidence="2 8" id="KW-0689">Ribosomal protein</keyword>
<dbReference type="OrthoDB" id="10259785at2759"/>
<gene>
    <name evidence="8" type="ORF">KIPB_000415</name>
</gene>
<dbReference type="InterPro" id="IPR002136">
    <property type="entry name" value="Ribosomal_uL4"/>
</dbReference>
<dbReference type="PANTHER" id="PTHR19431">
    <property type="entry name" value="60S RIBOSOMAL PROTEIN L4"/>
    <property type="match status" value="1"/>
</dbReference>
<dbReference type="PROSITE" id="PS00939">
    <property type="entry name" value="RIBOSOMAL_L1E"/>
    <property type="match status" value="1"/>
</dbReference>
<keyword evidence="3" id="KW-0687">Ribonucleoprotein</keyword>
<dbReference type="GO" id="GO:0006412">
    <property type="term" value="P:translation"/>
    <property type="evidence" value="ECO:0007669"/>
    <property type="project" value="InterPro"/>
</dbReference>
<dbReference type="Pfam" id="PF14374">
    <property type="entry name" value="Ribos_L4_asso_C"/>
    <property type="match status" value="1"/>
</dbReference>
<dbReference type="InterPro" id="IPR045240">
    <property type="entry name" value="Ribosomal_uL4_euk/arch"/>
</dbReference>
<reference evidence="8 9" key="1">
    <citation type="journal article" date="2018" name="PLoS ONE">
        <title>The draft genome of Kipferlia bialata reveals reductive genome evolution in fornicate parasites.</title>
        <authorList>
            <person name="Tanifuji G."/>
            <person name="Takabayashi S."/>
            <person name="Kume K."/>
            <person name="Takagi M."/>
            <person name="Nakayama T."/>
            <person name="Kamikawa R."/>
            <person name="Inagaki Y."/>
            <person name="Hashimoto T."/>
        </authorList>
    </citation>
    <scope>NUCLEOTIDE SEQUENCE [LARGE SCALE GENOMIC DNA]</scope>
    <source>
        <strain evidence="8">NY0173</strain>
    </source>
</reference>
<feature type="region of interest" description="Disordered" evidence="6">
    <location>
        <begin position="79"/>
        <end position="102"/>
    </location>
</feature>
<evidence type="ECO:0000256" key="3">
    <source>
        <dbReference type="ARBA" id="ARBA00023274"/>
    </source>
</evidence>
<comment type="caution">
    <text evidence="8">The sequence shown here is derived from an EMBL/GenBank/DDBJ whole genome shotgun (WGS) entry which is preliminary data.</text>
</comment>